<feature type="signal peptide" evidence="13">
    <location>
        <begin position="1"/>
        <end position="35"/>
    </location>
</feature>
<evidence type="ECO:0000256" key="3">
    <source>
        <dbReference type="ARBA" id="ARBA00022452"/>
    </source>
</evidence>
<dbReference type="InterPro" id="IPR036942">
    <property type="entry name" value="Beta-barrel_TonB_sf"/>
</dbReference>
<dbReference type="PANTHER" id="PTHR30069">
    <property type="entry name" value="TONB-DEPENDENT OUTER MEMBRANE RECEPTOR"/>
    <property type="match status" value="1"/>
</dbReference>
<evidence type="ECO:0000256" key="8">
    <source>
        <dbReference type="ARBA" id="ARBA00023170"/>
    </source>
</evidence>
<evidence type="ECO:0000256" key="6">
    <source>
        <dbReference type="ARBA" id="ARBA00023077"/>
    </source>
</evidence>
<keyword evidence="8" id="KW-0675">Receptor</keyword>
<dbReference type="STRING" id="251221.gene:10758868"/>
<dbReference type="Gene3D" id="2.40.170.20">
    <property type="entry name" value="TonB-dependent receptor, beta-barrel domain"/>
    <property type="match status" value="1"/>
</dbReference>
<dbReference type="Gene3D" id="2.170.130.10">
    <property type="entry name" value="TonB-dependent receptor, plug domain"/>
    <property type="match status" value="1"/>
</dbReference>
<dbReference type="GO" id="GO:0009279">
    <property type="term" value="C:cell outer membrane"/>
    <property type="evidence" value="ECO:0000318"/>
    <property type="project" value="GO_Central"/>
</dbReference>
<dbReference type="Pfam" id="PF07715">
    <property type="entry name" value="Plug"/>
    <property type="match status" value="1"/>
</dbReference>
<feature type="compositionally biased region" description="Pro residues" evidence="12">
    <location>
        <begin position="107"/>
        <end position="117"/>
    </location>
</feature>
<keyword evidence="5 13" id="KW-0732">Signal</keyword>
<evidence type="ECO:0000256" key="1">
    <source>
        <dbReference type="ARBA" id="ARBA00004571"/>
    </source>
</evidence>
<dbReference type="EMBL" id="BA000045">
    <property type="protein sequence ID" value="BAC89326.1"/>
    <property type="molecule type" value="Genomic_DNA"/>
</dbReference>
<comment type="subcellular location">
    <subcellularLocation>
        <location evidence="1 10">Cell outer membrane</location>
        <topology evidence="1 10">Multi-pass membrane protein</topology>
    </subcellularLocation>
</comment>
<keyword evidence="6 11" id="KW-0798">TonB box</keyword>
<evidence type="ECO:0000259" key="15">
    <source>
        <dbReference type="Pfam" id="PF07715"/>
    </source>
</evidence>
<keyword evidence="4 10" id="KW-0812">Transmembrane</keyword>
<dbReference type="Proteomes" id="UP000000557">
    <property type="component" value="Chromosome"/>
</dbReference>
<dbReference type="InterPro" id="IPR012910">
    <property type="entry name" value="Plug_dom"/>
</dbReference>
<keyword evidence="9 10" id="KW-0998">Cell outer membrane</keyword>
<dbReference type="Pfam" id="PF00593">
    <property type="entry name" value="TonB_dep_Rec_b-barrel"/>
    <property type="match status" value="1"/>
</dbReference>
<dbReference type="InterPro" id="IPR037066">
    <property type="entry name" value="Plug_dom_sf"/>
</dbReference>
<gene>
    <name evidence="16" type="ordered locus">glr1385</name>
</gene>
<evidence type="ECO:0000313" key="16">
    <source>
        <dbReference type="EMBL" id="BAC89326.1"/>
    </source>
</evidence>
<evidence type="ECO:0000256" key="10">
    <source>
        <dbReference type="PROSITE-ProRule" id="PRU01360"/>
    </source>
</evidence>
<feature type="region of interest" description="Disordered" evidence="12">
    <location>
        <begin position="89"/>
        <end position="132"/>
    </location>
</feature>
<dbReference type="PATRIC" id="fig|251221.4.peg.1414"/>
<evidence type="ECO:0000256" key="5">
    <source>
        <dbReference type="ARBA" id="ARBA00022729"/>
    </source>
</evidence>
<accession>Q7NKU1</accession>
<keyword evidence="3 10" id="KW-1134">Transmembrane beta strand</keyword>
<sequence length="895" mass="96987">MEMNNTIQRKLGSGLVWAALLPAMSTGLLNSAAFAQPDQIAGLPQNAVARAAEAKSQTLSIEGAKQLLEKSSAKANDLTYRPAMWDWTTPATVQSGGEPQTAQATPSTPPAAEPAPADPAAEPNEQTDILDEVSVTATRRLTRARDTTATTYTINREDFQKQGATTVTDALLLVPGFVGQPSLGGVRNAAGNFLRGFDDQRFQVLKDGLPLQRSSNNRTDVSRFQVADLERIEVVTGGATLRYGSGAVGGVINLITETPKGPPKLTLSYEAGSYGFSRYLAKYGGGDDTFSYNLVFTSTVAFNNYPFSYTLPNSAQFYPQGTLVPNPNFASDPENQPETVDLFGYLQPEVGPPIKVQGTADVAFNASDTYSGKLTFKPDPSNRLTFRVSQQNSRNAQNGPGTYSFSTCFGGPSASPNGTLNLERFLPLDANGNEVACSPQRFLVNTRSNLLTFGGSPFTYTQSLSGVPLAPGQAYPTAEGAIGTIDFFAVTSQSQTEVALQWDYDITPTTSLNSYIYYFKFSGNGSRPPQFGVNTNILGGAPALSLGPLSQPFFEGQLFAIESVLNHRFSPGGNIQFGVNVREDRSYQQKAGGSTFFDRAFTRSSVFAIADISFSDQFKANLGARFTYSNQYGTVGTPAVGLRYTPANFISFRTNYSYVFNSPSLSDLFVGSPQGPFFQNPNLRPEAGVTWDAGIDLTPAPNVGIRATYFNTYLDGVISTVVFPNPDFINFALTPGFTPFLQQQRNLASRYASGLEVDARWQVNPEVSLRAVWTNQDARAYGFTDSIDQSTFPFFYGFQDPNIPFNNVVVSATYATKGLTATLLGRYDSGKRRFASTEYIPDWFTLDLNVEVPITSFFILTGSVFNITDTQYQYLDGIPAPGTTFRVGGRFEIGG</sequence>
<dbReference type="EnsemblBacteria" id="BAC89326">
    <property type="protein sequence ID" value="BAC89326"/>
    <property type="gene ID" value="BAC89326"/>
</dbReference>
<evidence type="ECO:0000259" key="14">
    <source>
        <dbReference type="Pfam" id="PF00593"/>
    </source>
</evidence>
<dbReference type="GO" id="GO:0015344">
    <property type="term" value="F:siderophore uptake transmembrane transporter activity"/>
    <property type="evidence" value="ECO:0000318"/>
    <property type="project" value="GO_Central"/>
</dbReference>
<dbReference type="KEGG" id="gvi:glr1385"/>
<keyword evidence="2 10" id="KW-0813">Transport</keyword>
<feature type="domain" description="TonB-dependent receptor plug" evidence="15">
    <location>
        <begin position="144"/>
        <end position="251"/>
    </location>
</feature>
<dbReference type="PANTHER" id="PTHR30069:SF29">
    <property type="entry name" value="HEMOGLOBIN AND HEMOGLOBIN-HAPTOGLOBIN-BINDING PROTEIN 1-RELATED"/>
    <property type="match status" value="1"/>
</dbReference>
<dbReference type="OrthoDB" id="473897at2"/>
<evidence type="ECO:0000256" key="9">
    <source>
        <dbReference type="ARBA" id="ARBA00023237"/>
    </source>
</evidence>
<keyword evidence="17" id="KW-1185">Reference proteome</keyword>
<reference evidence="16 17" key="1">
    <citation type="journal article" date="2003" name="DNA Res.">
        <title>Complete genome structure of Gloeobacter violaceus PCC 7421, a cyanobacterium that lacks thylakoids.</title>
        <authorList>
            <person name="Nakamura Y."/>
            <person name="Kaneko T."/>
            <person name="Sato S."/>
            <person name="Mimuro M."/>
            <person name="Miyashita H."/>
            <person name="Tsuchiya T."/>
            <person name="Sasamoto S."/>
            <person name="Watanabe A."/>
            <person name="Kawashima K."/>
            <person name="Kishida Y."/>
            <person name="Kiyokawa C."/>
            <person name="Kohara M."/>
            <person name="Matsumoto M."/>
            <person name="Matsuno A."/>
            <person name="Nakazaki N."/>
            <person name="Shimpo S."/>
            <person name="Takeuchi C."/>
            <person name="Yamada M."/>
            <person name="Tabata S."/>
        </authorList>
    </citation>
    <scope>NUCLEOTIDE SEQUENCE [LARGE SCALE GENOMIC DNA]</scope>
    <source>
        <strain evidence="17">ATCC 29082 / PCC 7421</strain>
    </source>
</reference>
<dbReference type="PROSITE" id="PS52016">
    <property type="entry name" value="TONB_DEPENDENT_REC_3"/>
    <property type="match status" value="1"/>
</dbReference>
<feature type="domain" description="TonB-dependent receptor-like beta-barrel" evidence="14">
    <location>
        <begin position="452"/>
        <end position="867"/>
    </location>
</feature>
<evidence type="ECO:0000313" key="17">
    <source>
        <dbReference type="Proteomes" id="UP000000557"/>
    </source>
</evidence>
<organism evidence="16 17">
    <name type="scientific">Gloeobacter violaceus (strain ATCC 29082 / PCC 7421)</name>
    <dbReference type="NCBI Taxonomy" id="251221"/>
    <lineage>
        <taxon>Bacteria</taxon>
        <taxon>Bacillati</taxon>
        <taxon>Cyanobacteriota</taxon>
        <taxon>Cyanophyceae</taxon>
        <taxon>Gloeobacterales</taxon>
        <taxon>Gloeobacteraceae</taxon>
        <taxon>Gloeobacter</taxon>
    </lineage>
</organism>
<dbReference type="CDD" id="cd01347">
    <property type="entry name" value="ligand_gated_channel"/>
    <property type="match status" value="1"/>
</dbReference>
<dbReference type="PhylomeDB" id="Q7NKU1"/>
<comment type="similarity">
    <text evidence="10 11">Belongs to the TonB-dependent receptor family.</text>
</comment>
<reference evidence="16 17" key="2">
    <citation type="journal article" date="2003" name="DNA Res.">
        <title>Complete genome structure of Gloeobacter violaceus PCC 7421, a cyanobacterium that lacks thylakoids (supplement).</title>
        <authorList>
            <person name="Nakamura Y."/>
            <person name="Kaneko T."/>
            <person name="Sato S."/>
            <person name="Mimuro M."/>
            <person name="Miyashita H."/>
            <person name="Tsuchiya T."/>
            <person name="Sasamoto S."/>
            <person name="Watanabe A."/>
            <person name="Kawashima K."/>
            <person name="Kishida Y."/>
            <person name="Kiyokawa C."/>
            <person name="Kohara M."/>
            <person name="Matsumoto M."/>
            <person name="Matsuno A."/>
            <person name="Nakazaki N."/>
            <person name="Shimpo S."/>
            <person name="Takeuchi C."/>
            <person name="Yamada M."/>
            <person name="Tabata S."/>
        </authorList>
    </citation>
    <scope>NUCLEOTIDE SEQUENCE [LARGE SCALE GENOMIC DNA]</scope>
    <source>
        <strain evidence="17">ATCC 29082 / PCC 7421</strain>
    </source>
</reference>
<protein>
    <submittedName>
        <fullName evidence="16">Glr1385 protein</fullName>
    </submittedName>
</protein>
<dbReference type="eggNOG" id="COG4206">
    <property type="taxonomic scope" value="Bacteria"/>
</dbReference>
<dbReference type="HOGENOM" id="CLU_008287_7_0_3"/>
<name>Q7NKU1_GLOVI</name>
<feature type="chain" id="PRO_5004289190" evidence="13">
    <location>
        <begin position="36"/>
        <end position="895"/>
    </location>
</feature>
<evidence type="ECO:0000256" key="4">
    <source>
        <dbReference type="ARBA" id="ARBA00022692"/>
    </source>
</evidence>
<dbReference type="InParanoid" id="Q7NKU1"/>
<evidence type="ECO:0000256" key="12">
    <source>
        <dbReference type="SAM" id="MobiDB-lite"/>
    </source>
</evidence>
<dbReference type="AlphaFoldDB" id="Q7NKU1"/>
<dbReference type="InterPro" id="IPR000531">
    <property type="entry name" value="Beta-barrel_TonB"/>
</dbReference>
<dbReference type="SUPFAM" id="SSF56935">
    <property type="entry name" value="Porins"/>
    <property type="match status" value="1"/>
</dbReference>
<dbReference type="GO" id="GO:0044718">
    <property type="term" value="P:siderophore transmembrane transport"/>
    <property type="evidence" value="ECO:0000318"/>
    <property type="project" value="GO_Central"/>
</dbReference>
<evidence type="ECO:0000256" key="2">
    <source>
        <dbReference type="ARBA" id="ARBA00022448"/>
    </source>
</evidence>
<keyword evidence="7 10" id="KW-0472">Membrane</keyword>
<proteinExistence type="inferred from homology"/>
<evidence type="ECO:0000256" key="11">
    <source>
        <dbReference type="RuleBase" id="RU003357"/>
    </source>
</evidence>
<evidence type="ECO:0000256" key="13">
    <source>
        <dbReference type="SAM" id="SignalP"/>
    </source>
</evidence>
<feature type="compositionally biased region" description="Polar residues" evidence="12">
    <location>
        <begin position="89"/>
        <end position="98"/>
    </location>
</feature>
<evidence type="ECO:0000256" key="7">
    <source>
        <dbReference type="ARBA" id="ARBA00023136"/>
    </source>
</evidence>
<dbReference type="InterPro" id="IPR039426">
    <property type="entry name" value="TonB-dep_rcpt-like"/>
</dbReference>